<dbReference type="EC" id="2.1.1.-" evidence="2"/>
<dbReference type="EMBL" id="LT934122">
    <property type="protein sequence ID" value="VAI61150.1"/>
    <property type="molecule type" value="Genomic_DNA"/>
</dbReference>
<name>A0A9R1BDZ5_TRITD</name>
<evidence type="ECO:0000256" key="2">
    <source>
        <dbReference type="RuleBase" id="RU366043"/>
    </source>
</evidence>
<dbReference type="Gramene" id="TRITD6Bv1G186750.5">
    <property type="protein sequence ID" value="TRITD6Bv1G186750.5"/>
    <property type="gene ID" value="TRITD6Bv1G186750"/>
</dbReference>
<keyword evidence="2" id="KW-0812">Transmembrane</keyword>
<sequence>MGQKRLVEVDRLLRPGGYFVWTSSLHTHRALRDKENQKKWATIRDLANNLCWEILSQQEETIVWKKTNKRDCYSSRKSEPVLCARSHDPELPYYKPLNPCIAGTRSKRWIPIEHRTTWPSQARLNSTELDIHGVNSEVFGEDTSTWDSMVRNYWSLLSPLIFSDHPKRPGDEEPHPPFNMLRNVLDMNAHFGGFNAALLKSGKSVWVMNVVPTNGPNYLPLIFDRGFIGVQHDCVKHFQLTQERMIWYMLMAFYHLKSAKNVDVLLLTYSWKLIASYDQRGWIIVRDTAPLIEAARSVAAQLRWDARILDLDIASDEKLLVCQKPFLKK</sequence>
<keyword evidence="2" id="KW-0808">Transferase</keyword>
<dbReference type="PANTHER" id="PTHR10108:SF899">
    <property type="entry name" value="PECTIN METHYLTRANSFERASE QUA2-RELATED"/>
    <property type="match status" value="1"/>
</dbReference>
<keyword evidence="2" id="KW-0325">Glycoprotein</keyword>
<organism evidence="3 4">
    <name type="scientific">Triticum turgidum subsp. durum</name>
    <name type="common">Durum wheat</name>
    <name type="synonym">Triticum durum</name>
    <dbReference type="NCBI Taxonomy" id="4567"/>
    <lineage>
        <taxon>Eukaryota</taxon>
        <taxon>Viridiplantae</taxon>
        <taxon>Streptophyta</taxon>
        <taxon>Embryophyta</taxon>
        <taxon>Tracheophyta</taxon>
        <taxon>Spermatophyta</taxon>
        <taxon>Magnoliopsida</taxon>
        <taxon>Liliopsida</taxon>
        <taxon>Poales</taxon>
        <taxon>Poaceae</taxon>
        <taxon>BOP clade</taxon>
        <taxon>Pooideae</taxon>
        <taxon>Triticodae</taxon>
        <taxon>Triticeae</taxon>
        <taxon>Triticinae</taxon>
        <taxon>Triticum</taxon>
    </lineage>
</organism>
<gene>
    <name evidence="3" type="ORF">TRITD_6Bv1G186750</name>
</gene>
<evidence type="ECO:0000256" key="1">
    <source>
        <dbReference type="ARBA" id="ARBA00022603"/>
    </source>
</evidence>
<dbReference type="Pfam" id="PF03141">
    <property type="entry name" value="Methyltransf_29"/>
    <property type="match status" value="1"/>
</dbReference>
<dbReference type="GO" id="GO:0016020">
    <property type="term" value="C:membrane"/>
    <property type="evidence" value="ECO:0007669"/>
    <property type="project" value="UniProtKB-SubCell"/>
</dbReference>
<dbReference type="GO" id="GO:0005737">
    <property type="term" value="C:cytoplasm"/>
    <property type="evidence" value="ECO:0007669"/>
    <property type="project" value="TreeGrafter"/>
</dbReference>
<dbReference type="PANTHER" id="PTHR10108">
    <property type="entry name" value="SAM-DEPENDENT METHYLTRANSFERASE"/>
    <property type="match status" value="1"/>
</dbReference>
<dbReference type="GO" id="GO:0032259">
    <property type="term" value="P:methylation"/>
    <property type="evidence" value="ECO:0007669"/>
    <property type="project" value="UniProtKB-KW"/>
</dbReference>
<keyword evidence="1 2" id="KW-0489">Methyltransferase</keyword>
<reference evidence="3 4" key="1">
    <citation type="submission" date="2017-09" db="EMBL/GenBank/DDBJ databases">
        <authorList>
            <consortium name="International Durum Wheat Genome Sequencing Consortium (IDWGSC)"/>
            <person name="Milanesi L."/>
        </authorList>
    </citation>
    <scope>NUCLEOTIDE SEQUENCE [LARGE SCALE GENOMIC DNA]</scope>
    <source>
        <strain evidence="4">cv. Svevo</strain>
    </source>
</reference>
<proteinExistence type="inferred from homology"/>
<dbReference type="Proteomes" id="UP000324705">
    <property type="component" value="Chromosome 6B"/>
</dbReference>
<dbReference type="GO" id="GO:0008168">
    <property type="term" value="F:methyltransferase activity"/>
    <property type="evidence" value="ECO:0007669"/>
    <property type="project" value="UniProtKB-UniRule"/>
</dbReference>
<accession>A0A9R1BDZ5</accession>
<dbReference type="AlphaFoldDB" id="A0A9R1BDZ5"/>
<protein>
    <recommendedName>
        <fullName evidence="2">Methyltransferase</fullName>
        <ecNumber evidence="2">2.1.1.-</ecNumber>
    </recommendedName>
</protein>
<comment type="similarity">
    <text evidence="2">Belongs to the methyltransferase superfamily.</text>
</comment>
<evidence type="ECO:0000313" key="3">
    <source>
        <dbReference type="EMBL" id="VAI61150.1"/>
    </source>
</evidence>
<evidence type="ECO:0000313" key="4">
    <source>
        <dbReference type="Proteomes" id="UP000324705"/>
    </source>
</evidence>
<keyword evidence="4" id="KW-1185">Reference proteome</keyword>
<comment type="subcellular location">
    <subcellularLocation>
        <location evidence="2">Membrane</location>
        <topology evidence="2">Single-pass type II membrane protein</topology>
    </subcellularLocation>
</comment>
<keyword evidence="2" id="KW-0735">Signal-anchor</keyword>
<dbReference type="InterPro" id="IPR004159">
    <property type="entry name" value="Put_SAM_MeTrfase"/>
</dbReference>